<sequence>MTTRSEPISIESLLQKQKAEKEAASRPRFLSKEERAKVAIAKRAAEIKEEKERAERKKLERE</sequence>
<keyword evidence="2" id="KW-1185">Reference proteome</keyword>
<dbReference type="EMBL" id="KZ293650">
    <property type="protein sequence ID" value="PBK96761.1"/>
    <property type="molecule type" value="Genomic_DNA"/>
</dbReference>
<dbReference type="OrthoDB" id="3265669at2759"/>
<feature type="non-terminal residue" evidence="1">
    <location>
        <position position="62"/>
    </location>
</feature>
<accession>A0A2H3DNE0</accession>
<name>A0A2H3DNE0_ARMGA</name>
<evidence type="ECO:0000313" key="1">
    <source>
        <dbReference type="EMBL" id="PBK96761.1"/>
    </source>
</evidence>
<dbReference type="STRING" id="47427.A0A2H3DNE0"/>
<dbReference type="AlphaFoldDB" id="A0A2H3DNE0"/>
<proteinExistence type="predicted"/>
<dbReference type="InParanoid" id="A0A2H3DNE0"/>
<gene>
    <name evidence="1" type="ORF">ARMGADRAFT_710269</name>
</gene>
<organism evidence="1 2">
    <name type="scientific">Armillaria gallica</name>
    <name type="common">Bulbous honey fungus</name>
    <name type="synonym">Armillaria bulbosa</name>
    <dbReference type="NCBI Taxonomy" id="47427"/>
    <lineage>
        <taxon>Eukaryota</taxon>
        <taxon>Fungi</taxon>
        <taxon>Dikarya</taxon>
        <taxon>Basidiomycota</taxon>
        <taxon>Agaricomycotina</taxon>
        <taxon>Agaricomycetes</taxon>
        <taxon>Agaricomycetidae</taxon>
        <taxon>Agaricales</taxon>
        <taxon>Marasmiineae</taxon>
        <taxon>Physalacriaceae</taxon>
        <taxon>Armillaria</taxon>
    </lineage>
</organism>
<protein>
    <submittedName>
        <fullName evidence="1">Uncharacterized protein</fullName>
    </submittedName>
</protein>
<dbReference type="Proteomes" id="UP000217790">
    <property type="component" value="Unassembled WGS sequence"/>
</dbReference>
<evidence type="ECO:0000313" key="2">
    <source>
        <dbReference type="Proteomes" id="UP000217790"/>
    </source>
</evidence>
<reference evidence="2" key="1">
    <citation type="journal article" date="2017" name="Nat. Ecol. Evol.">
        <title>Genome expansion and lineage-specific genetic innovations in the forest pathogenic fungi Armillaria.</title>
        <authorList>
            <person name="Sipos G."/>
            <person name="Prasanna A.N."/>
            <person name="Walter M.C."/>
            <person name="O'Connor E."/>
            <person name="Balint B."/>
            <person name="Krizsan K."/>
            <person name="Kiss B."/>
            <person name="Hess J."/>
            <person name="Varga T."/>
            <person name="Slot J."/>
            <person name="Riley R."/>
            <person name="Boka B."/>
            <person name="Rigling D."/>
            <person name="Barry K."/>
            <person name="Lee J."/>
            <person name="Mihaltcheva S."/>
            <person name="LaButti K."/>
            <person name="Lipzen A."/>
            <person name="Waldron R."/>
            <person name="Moloney N.M."/>
            <person name="Sperisen C."/>
            <person name="Kredics L."/>
            <person name="Vagvoelgyi C."/>
            <person name="Patrignani A."/>
            <person name="Fitzpatrick D."/>
            <person name="Nagy I."/>
            <person name="Doyle S."/>
            <person name="Anderson J.B."/>
            <person name="Grigoriev I.V."/>
            <person name="Gueldener U."/>
            <person name="Muensterkoetter M."/>
            <person name="Nagy L.G."/>
        </authorList>
    </citation>
    <scope>NUCLEOTIDE SEQUENCE [LARGE SCALE GENOMIC DNA]</scope>
    <source>
        <strain evidence="2">Ar21-2</strain>
    </source>
</reference>